<evidence type="ECO:0000313" key="4">
    <source>
        <dbReference type="EMBL" id="BBD92350.1"/>
    </source>
</evidence>
<dbReference type="GeneID" id="58051051"/>
<evidence type="ECO:0000259" key="3">
    <source>
        <dbReference type="PROSITE" id="PS50968"/>
    </source>
</evidence>
<keyword evidence="1" id="KW-0092">Biotin</keyword>
<dbReference type="PROSITE" id="PS00188">
    <property type="entry name" value="BIOTIN"/>
    <property type="match status" value="1"/>
</dbReference>
<dbReference type="RefSeq" id="WP_002443205.1">
    <property type="nucleotide sequence ID" value="NZ_AP018585.1"/>
</dbReference>
<dbReference type="PANTHER" id="PTHR45266">
    <property type="entry name" value="OXALOACETATE DECARBOXYLASE ALPHA CHAIN"/>
    <property type="match status" value="1"/>
</dbReference>
<gene>
    <name evidence="4" type="primary">aacB</name>
    <name evidence="4" type="ORF">JMUB590_1292</name>
</gene>
<protein>
    <submittedName>
        <fullName evidence="4">Acetyl-CoA carboxylase biotin carboxyl carrier protein</fullName>
    </submittedName>
</protein>
<dbReference type="PANTHER" id="PTHR45266:SF3">
    <property type="entry name" value="OXALOACETATE DECARBOXYLASE ALPHA CHAIN"/>
    <property type="match status" value="1"/>
</dbReference>
<accession>A0ABN5W431</accession>
<dbReference type="InterPro" id="IPR050709">
    <property type="entry name" value="Biotin_Carboxyl_Carrier/Decarb"/>
</dbReference>
<evidence type="ECO:0000256" key="1">
    <source>
        <dbReference type="ARBA" id="ARBA00023267"/>
    </source>
</evidence>
<dbReference type="Proteomes" id="UP000274772">
    <property type="component" value="Chromosome"/>
</dbReference>
<proteinExistence type="predicted"/>
<reference evidence="4 5" key="1">
    <citation type="submission" date="2018-05" db="EMBL/GenBank/DDBJ databases">
        <title>Complete genome sequencing of three human clinical isolates of Staphylococcus caprae reveals virulence factors similar to those of S. epidermidis and S. capitis.</title>
        <authorList>
            <person name="Watanabe S."/>
            <person name="Cui L."/>
        </authorList>
    </citation>
    <scope>NUCLEOTIDE SEQUENCE [LARGE SCALE GENOMIC DNA]</scope>
    <source>
        <strain evidence="4 5">JMUB590</strain>
    </source>
</reference>
<evidence type="ECO:0000256" key="2">
    <source>
        <dbReference type="SAM" id="MobiDB-lite"/>
    </source>
</evidence>
<evidence type="ECO:0000313" key="5">
    <source>
        <dbReference type="Proteomes" id="UP000274772"/>
    </source>
</evidence>
<name>A0ABN5W431_9STAP</name>
<sequence length="149" mass="16296">MNLDRIEEIINLVKSNDVKKFKYKDFENEIELDFTEGTATQAVAGAPSVQAGENTNAQPSSSQAESQSSSDAKEIKSTMVGTFFLQDSKELTDPQIKVGDQVNEGDVIGYIEAMKVMNEVTSDVSGEVSEIVVEHGTNVEYDQVLVKVK</sequence>
<organism evidence="4 5">
    <name type="scientific">Staphylococcus caprae</name>
    <dbReference type="NCBI Taxonomy" id="29380"/>
    <lineage>
        <taxon>Bacteria</taxon>
        <taxon>Bacillati</taxon>
        <taxon>Bacillota</taxon>
        <taxon>Bacilli</taxon>
        <taxon>Bacillales</taxon>
        <taxon>Staphylococcaceae</taxon>
        <taxon>Staphylococcus</taxon>
    </lineage>
</organism>
<dbReference type="SUPFAM" id="SSF51230">
    <property type="entry name" value="Single hybrid motif"/>
    <property type="match status" value="1"/>
</dbReference>
<dbReference type="PROSITE" id="PS50968">
    <property type="entry name" value="BIOTINYL_LIPOYL"/>
    <property type="match status" value="1"/>
</dbReference>
<dbReference type="EMBL" id="AP018586">
    <property type="protein sequence ID" value="BBD92350.1"/>
    <property type="molecule type" value="Genomic_DNA"/>
</dbReference>
<dbReference type="InterPro" id="IPR000089">
    <property type="entry name" value="Biotin_lipoyl"/>
</dbReference>
<feature type="domain" description="Lipoyl-binding" evidence="3">
    <location>
        <begin position="72"/>
        <end position="149"/>
    </location>
</feature>
<feature type="region of interest" description="Disordered" evidence="2">
    <location>
        <begin position="46"/>
        <end position="73"/>
    </location>
</feature>
<keyword evidence="5" id="KW-1185">Reference proteome</keyword>
<dbReference type="InterPro" id="IPR001882">
    <property type="entry name" value="Biotin_BS"/>
</dbReference>
<dbReference type="Pfam" id="PF00364">
    <property type="entry name" value="Biotin_lipoyl"/>
    <property type="match status" value="1"/>
</dbReference>
<dbReference type="InterPro" id="IPR011053">
    <property type="entry name" value="Single_hybrid_motif"/>
</dbReference>
<dbReference type="CDD" id="cd06850">
    <property type="entry name" value="biotinyl_domain"/>
    <property type="match status" value="1"/>
</dbReference>
<dbReference type="Gene3D" id="2.40.50.100">
    <property type="match status" value="1"/>
</dbReference>
<feature type="compositionally biased region" description="Low complexity" evidence="2">
    <location>
        <begin position="57"/>
        <end position="70"/>
    </location>
</feature>